<dbReference type="GeneID" id="54346746"/>
<evidence type="ECO:0000313" key="1">
    <source>
        <dbReference type="EMBL" id="KAF1924038.1"/>
    </source>
</evidence>
<sequence>MSVDKVSVNKISVNTMSVNTMSVNTMSVNTMSVNTMSVNQMSVNTKCPSTRASQYPVSIVSTWLRFHCFKVVAASTTPQTAMLRVEEETGGGRCVTKSGTVTSLDKDQTSTLLFTSDGSDEKGIPHARGRSGVCSVVRVSE</sequence>
<dbReference type="AlphaFoldDB" id="A0A6A5RA05"/>
<accession>A0A6A5RA05</accession>
<reference evidence="1" key="1">
    <citation type="journal article" date="2020" name="Stud. Mycol.">
        <title>101 Dothideomycetes genomes: a test case for predicting lifestyles and emergence of pathogens.</title>
        <authorList>
            <person name="Haridas S."/>
            <person name="Albert R."/>
            <person name="Binder M."/>
            <person name="Bloem J."/>
            <person name="Labutti K."/>
            <person name="Salamov A."/>
            <person name="Andreopoulos B."/>
            <person name="Baker S."/>
            <person name="Barry K."/>
            <person name="Bills G."/>
            <person name="Bluhm B."/>
            <person name="Cannon C."/>
            <person name="Castanera R."/>
            <person name="Culley D."/>
            <person name="Daum C."/>
            <person name="Ezra D."/>
            <person name="Gonzalez J."/>
            <person name="Henrissat B."/>
            <person name="Kuo A."/>
            <person name="Liang C."/>
            <person name="Lipzen A."/>
            <person name="Lutzoni F."/>
            <person name="Magnuson J."/>
            <person name="Mondo S."/>
            <person name="Nolan M."/>
            <person name="Ohm R."/>
            <person name="Pangilinan J."/>
            <person name="Park H.-J."/>
            <person name="Ramirez L."/>
            <person name="Alfaro M."/>
            <person name="Sun H."/>
            <person name="Tritt A."/>
            <person name="Yoshinaga Y."/>
            <person name="Zwiers L.-H."/>
            <person name="Turgeon B."/>
            <person name="Goodwin S."/>
            <person name="Spatafora J."/>
            <person name="Crous P."/>
            <person name="Grigoriev I."/>
        </authorList>
    </citation>
    <scope>NUCLEOTIDE SEQUENCE</scope>
    <source>
        <strain evidence="1">CBS 183.55</strain>
    </source>
</reference>
<gene>
    <name evidence="1" type="ORF">M421DRAFT_300250</name>
</gene>
<keyword evidence="2" id="KW-1185">Reference proteome</keyword>
<name>A0A6A5RA05_9PLEO</name>
<dbReference type="Proteomes" id="UP000800082">
    <property type="component" value="Unassembled WGS sequence"/>
</dbReference>
<dbReference type="EMBL" id="ML978998">
    <property type="protein sequence ID" value="KAF1924038.1"/>
    <property type="molecule type" value="Genomic_DNA"/>
</dbReference>
<protein>
    <submittedName>
        <fullName evidence="1">Uncharacterized protein</fullName>
    </submittedName>
</protein>
<dbReference type="RefSeq" id="XP_033444291.1">
    <property type="nucleotide sequence ID" value="XM_033589099.1"/>
</dbReference>
<proteinExistence type="predicted"/>
<organism evidence="1 2">
    <name type="scientific">Didymella exigua CBS 183.55</name>
    <dbReference type="NCBI Taxonomy" id="1150837"/>
    <lineage>
        <taxon>Eukaryota</taxon>
        <taxon>Fungi</taxon>
        <taxon>Dikarya</taxon>
        <taxon>Ascomycota</taxon>
        <taxon>Pezizomycotina</taxon>
        <taxon>Dothideomycetes</taxon>
        <taxon>Pleosporomycetidae</taxon>
        <taxon>Pleosporales</taxon>
        <taxon>Pleosporineae</taxon>
        <taxon>Didymellaceae</taxon>
        <taxon>Didymella</taxon>
    </lineage>
</organism>
<evidence type="ECO:0000313" key="2">
    <source>
        <dbReference type="Proteomes" id="UP000800082"/>
    </source>
</evidence>